<keyword evidence="2" id="KW-1185">Reference proteome</keyword>
<evidence type="ECO:0000313" key="1">
    <source>
        <dbReference type="EMBL" id="EHL00176.1"/>
    </source>
</evidence>
<proteinExistence type="predicted"/>
<dbReference type="AlphaFoldDB" id="H0EMU7"/>
<organism evidence="1 2">
    <name type="scientific">Glarea lozoyensis (strain ATCC 74030 / MF5533)</name>
    <dbReference type="NCBI Taxonomy" id="1104152"/>
    <lineage>
        <taxon>Eukaryota</taxon>
        <taxon>Fungi</taxon>
        <taxon>Dikarya</taxon>
        <taxon>Ascomycota</taxon>
        <taxon>Pezizomycotina</taxon>
        <taxon>Leotiomycetes</taxon>
        <taxon>Helotiales</taxon>
        <taxon>Helotiaceae</taxon>
        <taxon>Glarea</taxon>
    </lineage>
</organism>
<dbReference type="EMBL" id="AGUE01000094">
    <property type="protein sequence ID" value="EHL00176.1"/>
    <property type="molecule type" value="Genomic_DNA"/>
</dbReference>
<protein>
    <recommendedName>
        <fullName evidence="3">Metallo-hydrolase/oxidoreductase</fullName>
    </recommendedName>
</protein>
<reference evidence="1 2" key="1">
    <citation type="journal article" date="2012" name="Eukaryot. Cell">
        <title>Genome sequence of the fungus Glarea lozoyensis: the first genome sequence of a species from the Helotiaceae family.</title>
        <authorList>
            <person name="Youssar L."/>
            <person name="Gruening B.A."/>
            <person name="Erxleben A."/>
            <person name="Guenther S."/>
            <person name="Huettel W."/>
        </authorList>
    </citation>
    <scope>NUCLEOTIDE SEQUENCE [LARGE SCALE GENOMIC DNA]</scope>
    <source>
        <strain evidence="2">ATCC 74030 / MF5533</strain>
    </source>
</reference>
<dbReference type="Pfam" id="PF14234">
    <property type="entry name" value="DUF4336"/>
    <property type="match status" value="1"/>
</dbReference>
<evidence type="ECO:0008006" key="3">
    <source>
        <dbReference type="Google" id="ProtNLM"/>
    </source>
</evidence>
<accession>H0EMU7</accession>
<gene>
    <name evidence="1" type="ORF">M7I_3945</name>
</gene>
<dbReference type="InParanoid" id="H0EMU7"/>
<dbReference type="SUPFAM" id="SSF56281">
    <property type="entry name" value="Metallo-hydrolase/oxidoreductase"/>
    <property type="match status" value="1"/>
</dbReference>
<dbReference type="InterPro" id="IPR025638">
    <property type="entry name" value="DUF4336"/>
</dbReference>
<evidence type="ECO:0000313" key="2">
    <source>
        <dbReference type="Proteomes" id="UP000005446"/>
    </source>
</evidence>
<comment type="caution">
    <text evidence="1">The sequence shown here is derived from an EMBL/GenBank/DDBJ whole genome shotgun (WGS) entry which is preliminary data.</text>
</comment>
<dbReference type="InterPro" id="IPR036866">
    <property type="entry name" value="RibonucZ/Hydroxyglut_hydro"/>
</dbReference>
<dbReference type="PANTHER" id="PTHR33835">
    <property type="entry name" value="YALI0C07656P"/>
    <property type="match status" value="1"/>
</dbReference>
<dbReference type="PANTHER" id="PTHR33835:SF1">
    <property type="entry name" value="METALLO-BETA-LACTAMASE DOMAIN-CONTAINING PROTEIN"/>
    <property type="match status" value="1"/>
</dbReference>
<dbReference type="HOGENOM" id="CLU_056292_0_1_1"/>
<dbReference type="Proteomes" id="UP000005446">
    <property type="component" value="Unassembled WGS sequence"/>
</dbReference>
<dbReference type="OrthoDB" id="421671at2759"/>
<name>H0EMU7_GLAL7</name>
<sequence>MSDKLTPNNPDESMVIRELVPGVTTLSVPFARFGRIKFGGRATVVRLQSGSLAVFSPVALTPTVRSHLQTLGTVQYITAPDIEHHIFLSAWSAAYPSAHIIAPEGLPEKRAKLNASDKSVTLLDFGTVFTAKGKENIRVTEEFDREFDYEFVDAHPNKEIVFHHKPSRTLIEADVLFNLPAREQYSKTNIDPSGGVFTKLASALQNTQGTAIWQKRVLWYVFSKADRPGFNKSIQRINSWDFVNMVPCHGDSWVGDGKSVFQKVMAWHLEGKKN</sequence>